<gene>
    <name evidence="2" type="ORF">MST27_03570</name>
</gene>
<feature type="transmembrane region" description="Helical" evidence="1">
    <location>
        <begin position="89"/>
        <end position="106"/>
    </location>
</feature>
<feature type="transmembrane region" description="Helical" evidence="1">
    <location>
        <begin position="12"/>
        <end position="28"/>
    </location>
</feature>
<dbReference type="AlphaFoldDB" id="A0A9X1W324"/>
<feature type="transmembrane region" description="Helical" evidence="1">
    <location>
        <begin position="152"/>
        <end position="168"/>
    </location>
</feature>
<comment type="caution">
    <text evidence="2">The sequence shown here is derived from an EMBL/GenBank/DDBJ whole genome shotgun (WGS) entry which is preliminary data.</text>
</comment>
<keyword evidence="3" id="KW-1185">Reference proteome</keyword>
<feature type="transmembrane region" description="Helical" evidence="1">
    <location>
        <begin position="301"/>
        <end position="324"/>
    </location>
</feature>
<keyword evidence="1" id="KW-0472">Membrane</keyword>
<dbReference type="Proteomes" id="UP001139682">
    <property type="component" value="Unassembled WGS sequence"/>
</dbReference>
<evidence type="ECO:0000313" key="2">
    <source>
        <dbReference type="EMBL" id="MCJ0972452.1"/>
    </source>
</evidence>
<evidence type="ECO:0000256" key="1">
    <source>
        <dbReference type="SAM" id="Phobius"/>
    </source>
</evidence>
<sequence length="381" mass="43049">MKVLVINRPNVSFVVLHVGMLALFYMYLVDAGSAYVKVFYLSSMLIFSLSSFSLNRSVSRGKAFFLWGTVCWITFGAFAILSNLSFDRIYFFFLEFSLLVSGYSIINKPSYLVVLTRAYYLLLGVLLVACIADYFGVHEFKGAVLGGASENYATSLFLGMALLVLCLRYKWSGRLEVRLLFPAILMSLYLNSRFSAAVSIAAMICYLLLLSYQWCRSIGGVVWFYAVIMMLVSIGGIYFLAVMSAANLSPISGDPRLVIWSDFFRNIDFYGYIQGVDFSNCCRLIHERFANNPHNSLLRSFSVFGLAGGVYLLMLVIGVGAFFVRPKARIYALAFMFWALRGMTDSIATPHYFDIFYFSLYFLIFNGEHRDSESQKVDVVP</sequence>
<accession>A0A9X1W324</accession>
<dbReference type="RefSeq" id="WP_243604647.1">
    <property type="nucleotide sequence ID" value="NZ_JALGRD010000002.1"/>
</dbReference>
<dbReference type="EMBL" id="JALGRD010000002">
    <property type="protein sequence ID" value="MCJ0972452.1"/>
    <property type="molecule type" value="Genomic_DNA"/>
</dbReference>
<evidence type="ECO:0000313" key="3">
    <source>
        <dbReference type="Proteomes" id="UP001139682"/>
    </source>
</evidence>
<protein>
    <submittedName>
        <fullName evidence="2">Uncharacterized protein</fullName>
    </submittedName>
</protein>
<keyword evidence="1" id="KW-1133">Transmembrane helix</keyword>
<feature type="transmembrane region" description="Helical" evidence="1">
    <location>
        <begin position="64"/>
        <end position="83"/>
    </location>
</feature>
<organism evidence="2 3">
    <name type="scientific">Stutzerimonas marianensis</name>
    <dbReference type="NCBI Taxonomy" id="2929513"/>
    <lineage>
        <taxon>Bacteria</taxon>
        <taxon>Pseudomonadati</taxon>
        <taxon>Pseudomonadota</taxon>
        <taxon>Gammaproteobacteria</taxon>
        <taxon>Pseudomonadales</taxon>
        <taxon>Pseudomonadaceae</taxon>
        <taxon>Stutzerimonas</taxon>
    </lineage>
</organism>
<feature type="transmembrane region" description="Helical" evidence="1">
    <location>
        <begin position="222"/>
        <end position="246"/>
    </location>
</feature>
<proteinExistence type="predicted"/>
<keyword evidence="1" id="KW-0812">Transmembrane</keyword>
<feature type="transmembrane region" description="Helical" evidence="1">
    <location>
        <begin position="34"/>
        <end position="52"/>
    </location>
</feature>
<name>A0A9X1W324_9GAMM</name>
<feature type="transmembrane region" description="Helical" evidence="1">
    <location>
        <begin position="118"/>
        <end position="137"/>
    </location>
</feature>
<feature type="transmembrane region" description="Helical" evidence="1">
    <location>
        <begin position="196"/>
        <end position="215"/>
    </location>
</feature>
<reference evidence="2" key="1">
    <citation type="submission" date="2022-03" db="EMBL/GenBank/DDBJ databases">
        <title>Pseudomonas marianensis sp. nov., a marine bacterium isolated from deep-sea sediments of the Mariana Trench.</title>
        <authorList>
            <person name="Wei Y."/>
        </authorList>
    </citation>
    <scope>NUCLEOTIDE SEQUENCE</scope>
    <source>
        <strain evidence="2">PS1</strain>
    </source>
</reference>